<dbReference type="RefSeq" id="WP_036764330.1">
    <property type="nucleotide sequence ID" value="NZ_AP018045.1"/>
</dbReference>
<evidence type="ECO:0000256" key="2">
    <source>
        <dbReference type="SAM" id="SignalP"/>
    </source>
</evidence>
<feature type="chain" id="PRO_5011397527" evidence="2">
    <location>
        <begin position="20"/>
        <end position="105"/>
    </location>
</feature>
<reference evidence="4 6" key="3">
    <citation type="submission" date="2020-09" db="EMBL/GenBank/DDBJ databases">
        <title>Complete, closed and curated genome sequences of Photobacterium damselae subsp. piscicida isolates from Australia indicate localised evolution and additional plasmid-borne pathogenicity mechanisms.</title>
        <authorList>
            <person name="Baseggio L."/>
            <person name="Silayeva O."/>
            <person name="Buller N."/>
            <person name="Landos M."/>
            <person name="Engelstaedter J."/>
            <person name="Barnes A.C."/>
        </authorList>
    </citation>
    <scope>NUCLEOTIDE SEQUENCE [LARGE SCALE GENOMIC DNA]</scope>
    <source>
        <strain evidence="4 6">AS-16-0540-1</strain>
    </source>
</reference>
<feature type="region of interest" description="Disordered" evidence="1">
    <location>
        <begin position="42"/>
        <end position="65"/>
    </location>
</feature>
<organism evidence="4 6">
    <name type="scientific">Photobacterium damsela subsp. piscicida</name>
    <name type="common">Pasteurella piscicida</name>
    <dbReference type="NCBI Taxonomy" id="38294"/>
    <lineage>
        <taxon>Bacteria</taxon>
        <taxon>Pseudomonadati</taxon>
        <taxon>Pseudomonadota</taxon>
        <taxon>Gammaproteobacteria</taxon>
        <taxon>Vibrionales</taxon>
        <taxon>Vibrionaceae</taxon>
        <taxon>Photobacterium</taxon>
    </lineage>
</organism>
<dbReference type="Proteomes" id="UP000218676">
    <property type="component" value="Chromosome 1"/>
</dbReference>
<reference evidence="3" key="1">
    <citation type="journal article" date="2017" name="Genome Announc.">
        <title>Whole-Genome Sequence of Photobacterium damselae subsp. piscicida Strain 91-197, Isolated from Hybrid Striped Bass (Morone sp.) in the United States.</title>
        <authorList>
            <person name="Teru Y."/>
            <person name="Hikima J."/>
            <person name="Kono T."/>
            <person name="Sakai M."/>
            <person name="Takano T."/>
            <person name="Hawke J.P."/>
            <person name="Takeyama H."/>
            <person name="Aoki T."/>
        </authorList>
    </citation>
    <scope>NUCLEOTIDE SEQUENCE</scope>
    <source>
        <strain evidence="3">91-197</strain>
    </source>
</reference>
<accession>A0A1Q9H719</accession>
<proteinExistence type="predicted"/>
<dbReference type="EMBL" id="AP018045">
    <property type="protein sequence ID" value="BAX52089.1"/>
    <property type="molecule type" value="Genomic_DNA"/>
</dbReference>
<feature type="compositionally biased region" description="Basic and acidic residues" evidence="1">
    <location>
        <begin position="45"/>
        <end position="65"/>
    </location>
</feature>
<name>A0A1Q9H719_PHODP</name>
<reference evidence="5" key="2">
    <citation type="submission" date="2017-05" db="EMBL/GenBank/DDBJ databases">
        <title>Whole genome sequence of fish pathogenic bacteria, Photobacterium damselae subsp. piscicida, strain 91-197, isolated from hybrid striped bass (Morone sp.) in USA.</title>
        <authorList>
            <person name="Teru Y."/>
            <person name="Hikima J."/>
            <person name="Kono T."/>
            <person name="Sakai M."/>
            <person name="Takano T."/>
            <person name="Hawke J.P."/>
            <person name="Takeyama H."/>
            <person name="Aoki T."/>
        </authorList>
    </citation>
    <scope>NUCLEOTIDE SEQUENCE [LARGE SCALE GENOMIC DNA]</scope>
    <source>
        <strain evidence="5">91-197</strain>
    </source>
</reference>
<sequence>MKFTFILLLLIPISSYAMLAKDRDQSYGSFYSEQLRIEAITPVQREPESYPRHDRDESPGMAHAEQRRIEALPVNNYEPQPIELFDRDENTSTRYATELRLKSFE</sequence>
<evidence type="ECO:0000313" key="5">
    <source>
        <dbReference type="Proteomes" id="UP000218676"/>
    </source>
</evidence>
<gene>
    <name evidence="4" type="ORF">IC627_12115</name>
    <name evidence="3" type="ORF">PDPUS_1_00715</name>
</gene>
<protein>
    <submittedName>
        <fullName evidence="4">Uncharacterized protein</fullName>
    </submittedName>
</protein>
<feature type="signal peptide" evidence="2">
    <location>
        <begin position="1"/>
        <end position="19"/>
    </location>
</feature>
<evidence type="ECO:0000313" key="4">
    <source>
        <dbReference type="EMBL" id="QOD56009.1"/>
    </source>
</evidence>
<keyword evidence="2" id="KW-0732">Signal</keyword>
<dbReference type="EMBL" id="CP061854">
    <property type="protein sequence ID" value="QOD56009.1"/>
    <property type="molecule type" value="Genomic_DNA"/>
</dbReference>
<evidence type="ECO:0000256" key="1">
    <source>
        <dbReference type="SAM" id="MobiDB-lite"/>
    </source>
</evidence>
<dbReference type="Proteomes" id="UP000516656">
    <property type="component" value="Chromosome 1"/>
</dbReference>
<dbReference type="AlphaFoldDB" id="A0A1Q9H719"/>
<evidence type="ECO:0000313" key="6">
    <source>
        <dbReference type="Proteomes" id="UP000516656"/>
    </source>
</evidence>
<evidence type="ECO:0000313" key="3">
    <source>
        <dbReference type="EMBL" id="BAX52089.1"/>
    </source>
</evidence>